<keyword evidence="5" id="KW-0597">Phosphoprotein</keyword>
<dbReference type="NCBIfam" id="TIGR02127">
    <property type="entry name" value="pyrF_sub2"/>
    <property type="match status" value="1"/>
</dbReference>
<dbReference type="Proteomes" id="UP000649617">
    <property type="component" value="Unassembled WGS sequence"/>
</dbReference>
<dbReference type="AlphaFoldDB" id="A0A812P5Y7"/>
<reference evidence="12" key="1">
    <citation type="submission" date="2021-02" db="EMBL/GenBank/DDBJ databases">
        <authorList>
            <person name="Dougan E. K."/>
            <person name="Rhodes N."/>
            <person name="Thang M."/>
            <person name="Chan C."/>
        </authorList>
    </citation>
    <scope>NUCLEOTIDE SEQUENCE</scope>
</reference>
<evidence type="ECO:0000256" key="6">
    <source>
        <dbReference type="ARBA" id="ARBA00022793"/>
    </source>
</evidence>
<evidence type="ECO:0000256" key="2">
    <source>
        <dbReference type="ARBA" id="ARBA00008847"/>
    </source>
</evidence>
<proteinExistence type="inferred from homology"/>
<dbReference type="PRINTS" id="PR00344">
    <property type="entry name" value="BCTRLSENSOR"/>
</dbReference>
<evidence type="ECO:0000256" key="8">
    <source>
        <dbReference type="ARBA" id="ARBA00023239"/>
    </source>
</evidence>
<dbReference type="Pfam" id="PF02518">
    <property type="entry name" value="HATPase_c"/>
    <property type="match status" value="1"/>
</dbReference>
<sequence>MTVYEKLAAAWQRQNSLLCVGLDPDLARMPDFIAGSEEPFFNFCRAIVDATAEHVCAFKPQFAHFAAQGAENELARLIAYIKSEYPHILVVLDAKRGDIGSTAEYYVQEAYQRYDADAVTLSPYLGYESVAPYLAHHDRGVVVLCRTSNADSNWLQNDSRDTPPIYQRVAQRVAQWNVAGQCMLVAGATYPQELGEIRKLVEDMPLLVPGIGAQGGDLQAVMENGLDRFGTGLLISSSRGILYAGSGEGFESAAGEAAALQRHLWRKRETRRVTPDAVILRYLQIVAPLRCDIDELCLLLSADADLLTRWLKLLNIPADLDALRTQIANLDGHERSALARAQAWSVLPIVGSARLSLDQWMSVLRAACLAQLLVDHLEPQSDVEDGEAHANVRLRALLAVSGVQLPHDPQLSALIKYRGTNPALLEDALLELRVFAVVDALEVGREFELAEQLLDMSRQTLAGLLEDSERAASELVARFGVGLTPDTENDAAQQIWLRQQISIMTEGMADCHDWQSLQLQHDLVSRCLFLQAPLLLVDETGQSVLHVLGYPDYAIKLDSRTSILAATARGVKTLSVAESDDLAVVDRLLLRELDCEEAVAVPLSLTNGAGLMLVASDEDSDVELQAELYVEHLQNHVERLCRDASTNADLMVDDDQDLLEQFRAAEYNRLREIVHEANNPLSIVHNYLHILELRLQHEPEAVEQLELIGNELRRAGEVFTRARDIPLKTDVQVLPVGTVTEVDLASFLENLVELFSGYASNAGVELSSQTTGIVGTLTTQADKLSQLLNNLLKNAIEACQPGDDVSVGARAGVYRDGSVGVEIYVEDEGPGLADEVLYNLAGAKRSSKGGDHQGVGLQVAFRLAIELEGALDVRTLAGQGTTFSLFLPREPAAAG</sequence>
<dbReference type="Gene3D" id="3.20.20.70">
    <property type="entry name" value="Aldolase class I"/>
    <property type="match status" value="1"/>
</dbReference>
<evidence type="ECO:0000256" key="7">
    <source>
        <dbReference type="ARBA" id="ARBA00022975"/>
    </source>
</evidence>
<dbReference type="EMBL" id="CAJNIZ010013336">
    <property type="protein sequence ID" value="CAE7347070.1"/>
    <property type="molecule type" value="Genomic_DNA"/>
</dbReference>
<dbReference type="Gene3D" id="1.10.287.130">
    <property type="match status" value="1"/>
</dbReference>
<keyword evidence="6" id="KW-0210">Decarboxylase</keyword>
<dbReference type="SMART" id="SM00934">
    <property type="entry name" value="OMPdecase"/>
    <property type="match status" value="1"/>
</dbReference>
<evidence type="ECO:0000313" key="13">
    <source>
        <dbReference type="Proteomes" id="UP000649617"/>
    </source>
</evidence>
<accession>A0A812P5Y7</accession>
<dbReference type="InterPro" id="IPR013785">
    <property type="entry name" value="Aldolase_TIM"/>
</dbReference>
<gene>
    <name evidence="12" type="primary">pyrF</name>
    <name evidence="12" type="ORF">SPIL2461_LOCUS8226</name>
</gene>
<dbReference type="CDD" id="cd04725">
    <property type="entry name" value="OMP_decarboxylase_like"/>
    <property type="match status" value="1"/>
</dbReference>
<comment type="pathway">
    <text evidence="1">Pyrimidine metabolism; UMP biosynthesis via de novo pathway; UMP from orotate: step 2/2.</text>
</comment>
<name>A0A812P5Y7_SYMPI</name>
<dbReference type="GO" id="GO:0044205">
    <property type="term" value="P:'de novo' UMP biosynthetic process"/>
    <property type="evidence" value="ECO:0007669"/>
    <property type="project" value="UniProtKB-UniPathway"/>
</dbReference>
<evidence type="ECO:0000256" key="5">
    <source>
        <dbReference type="ARBA" id="ARBA00022553"/>
    </source>
</evidence>
<dbReference type="SUPFAM" id="SSF55874">
    <property type="entry name" value="ATPase domain of HSP90 chaperone/DNA topoisomerase II/histidine kinase"/>
    <property type="match status" value="1"/>
</dbReference>
<dbReference type="InterPro" id="IPR003661">
    <property type="entry name" value="HisK_dim/P_dom"/>
</dbReference>
<evidence type="ECO:0000256" key="10">
    <source>
        <dbReference type="ARBA" id="ARBA00049157"/>
    </source>
</evidence>
<dbReference type="GO" id="GO:0006207">
    <property type="term" value="P:'de novo' pyrimidine nucleobase biosynthetic process"/>
    <property type="evidence" value="ECO:0007669"/>
    <property type="project" value="InterPro"/>
</dbReference>
<dbReference type="InterPro" id="IPR004358">
    <property type="entry name" value="Sig_transdc_His_kin-like_C"/>
</dbReference>
<dbReference type="Pfam" id="PF00215">
    <property type="entry name" value="OMPdecase"/>
    <property type="match status" value="1"/>
</dbReference>
<keyword evidence="7" id="KW-0665">Pyrimidine biosynthesis</keyword>
<evidence type="ECO:0000313" key="12">
    <source>
        <dbReference type="EMBL" id="CAE7347070.1"/>
    </source>
</evidence>
<comment type="catalytic activity">
    <reaction evidence="10">
        <text>orotidine 5'-phosphate + H(+) = UMP + CO2</text>
        <dbReference type="Rhea" id="RHEA:11596"/>
        <dbReference type="ChEBI" id="CHEBI:15378"/>
        <dbReference type="ChEBI" id="CHEBI:16526"/>
        <dbReference type="ChEBI" id="CHEBI:57538"/>
        <dbReference type="ChEBI" id="CHEBI:57865"/>
        <dbReference type="EC" id="4.1.1.23"/>
    </reaction>
</comment>
<dbReference type="InterPro" id="IPR005467">
    <property type="entry name" value="His_kinase_dom"/>
</dbReference>
<dbReference type="InterPro" id="IPR011060">
    <property type="entry name" value="RibuloseP-bd_barrel"/>
</dbReference>
<comment type="caution">
    <text evidence="12">The sequence shown here is derived from an EMBL/GenBank/DDBJ whole genome shotgun (WGS) entry which is preliminary data.</text>
</comment>
<dbReference type="InterPro" id="IPR001754">
    <property type="entry name" value="OMPdeCOase_dom"/>
</dbReference>
<dbReference type="OrthoDB" id="5553476at2759"/>
<dbReference type="CDD" id="cd00082">
    <property type="entry name" value="HisKA"/>
    <property type="match status" value="1"/>
</dbReference>
<evidence type="ECO:0000256" key="9">
    <source>
        <dbReference type="ARBA" id="ARBA00033428"/>
    </source>
</evidence>
<evidence type="ECO:0000256" key="3">
    <source>
        <dbReference type="ARBA" id="ARBA00012321"/>
    </source>
</evidence>
<dbReference type="SMART" id="SM00387">
    <property type="entry name" value="HATPase_c"/>
    <property type="match status" value="1"/>
</dbReference>
<feature type="domain" description="Histidine kinase" evidence="11">
    <location>
        <begin position="672"/>
        <end position="891"/>
    </location>
</feature>
<evidence type="ECO:0000259" key="11">
    <source>
        <dbReference type="PROSITE" id="PS50109"/>
    </source>
</evidence>
<keyword evidence="8" id="KW-0456">Lyase</keyword>
<keyword evidence="13" id="KW-1185">Reference proteome</keyword>
<dbReference type="GO" id="GO:0004590">
    <property type="term" value="F:orotidine-5'-phosphate decarboxylase activity"/>
    <property type="evidence" value="ECO:0007669"/>
    <property type="project" value="UniProtKB-EC"/>
</dbReference>
<dbReference type="PANTHER" id="PTHR43375:SF1">
    <property type="entry name" value="OROTIDINE 5'-PHOSPHATE DECARBOXYLASE"/>
    <property type="match status" value="1"/>
</dbReference>
<dbReference type="InterPro" id="IPR018089">
    <property type="entry name" value="OMPdecase_AS"/>
</dbReference>
<dbReference type="InterPro" id="IPR036890">
    <property type="entry name" value="HATPase_C_sf"/>
</dbReference>
<dbReference type="UniPathway" id="UPA00070">
    <property type="reaction ID" value="UER00120"/>
</dbReference>
<dbReference type="PROSITE" id="PS00156">
    <property type="entry name" value="OMPDECASE"/>
    <property type="match status" value="1"/>
</dbReference>
<dbReference type="PROSITE" id="PS50109">
    <property type="entry name" value="HIS_KIN"/>
    <property type="match status" value="1"/>
</dbReference>
<dbReference type="HAMAP" id="MF_01215">
    <property type="entry name" value="OMPdecase_type2"/>
    <property type="match status" value="1"/>
</dbReference>
<dbReference type="GO" id="GO:0000155">
    <property type="term" value="F:phosphorelay sensor kinase activity"/>
    <property type="evidence" value="ECO:0007669"/>
    <property type="project" value="InterPro"/>
</dbReference>
<dbReference type="PANTHER" id="PTHR43375">
    <property type="entry name" value="OROTIDINE 5'-PHOSPHATE DECARBOXYLASE"/>
    <property type="match status" value="1"/>
</dbReference>
<evidence type="ECO:0000256" key="1">
    <source>
        <dbReference type="ARBA" id="ARBA00004861"/>
    </source>
</evidence>
<dbReference type="EC" id="4.1.1.23" evidence="3"/>
<organism evidence="12 13">
    <name type="scientific">Symbiodinium pilosum</name>
    <name type="common">Dinoflagellate</name>
    <dbReference type="NCBI Taxonomy" id="2952"/>
    <lineage>
        <taxon>Eukaryota</taxon>
        <taxon>Sar</taxon>
        <taxon>Alveolata</taxon>
        <taxon>Dinophyceae</taxon>
        <taxon>Suessiales</taxon>
        <taxon>Symbiodiniaceae</taxon>
        <taxon>Symbiodinium</taxon>
    </lineage>
</organism>
<comment type="similarity">
    <text evidence="2">Belongs to the OMP decarboxylase family. Type 2 subfamily.</text>
</comment>
<protein>
    <recommendedName>
        <fullName evidence="4">Orotidine 5'-phosphate decarboxylase</fullName>
        <ecNumber evidence="3">4.1.1.23</ecNumber>
    </recommendedName>
    <alternativeName>
        <fullName evidence="9">OMP decarboxylase</fullName>
    </alternativeName>
</protein>
<dbReference type="InterPro" id="IPR011995">
    <property type="entry name" value="OMPdecase_type-2"/>
</dbReference>
<dbReference type="Gene3D" id="3.30.565.10">
    <property type="entry name" value="Histidine kinase-like ATPase, C-terminal domain"/>
    <property type="match status" value="1"/>
</dbReference>
<evidence type="ECO:0000256" key="4">
    <source>
        <dbReference type="ARBA" id="ARBA00021923"/>
    </source>
</evidence>
<dbReference type="InterPro" id="IPR003594">
    <property type="entry name" value="HATPase_dom"/>
</dbReference>
<dbReference type="SUPFAM" id="SSF51366">
    <property type="entry name" value="Ribulose-phoshate binding barrel"/>
    <property type="match status" value="1"/>
</dbReference>